<feature type="compositionally biased region" description="Polar residues" evidence="2">
    <location>
        <begin position="65"/>
        <end position="75"/>
    </location>
</feature>
<feature type="coiled-coil region" evidence="1">
    <location>
        <begin position="2"/>
        <end position="59"/>
    </location>
</feature>
<keyword evidence="4" id="KW-1185">Reference proteome</keyword>
<feature type="region of interest" description="Disordered" evidence="2">
    <location>
        <begin position="64"/>
        <end position="89"/>
    </location>
</feature>
<reference evidence="3 4" key="1">
    <citation type="journal article" date="2021" name="Elife">
        <title>Chloroplast acquisition without the gene transfer in kleptoplastic sea slugs, Plakobranchus ocellatus.</title>
        <authorList>
            <person name="Maeda T."/>
            <person name="Takahashi S."/>
            <person name="Yoshida T."/>
            <person name="Shimamura S."/>
            <person name="Takaki Y."/>
            <person name="Nagai Y."/>
            <person name="Toyoda A."/>
            <person name="Suzuki Y."/>
            <person name="Arimoto A."/>
            <person name="Ishii H."/>
            <person name="Satoh N."/>
            <person name="Nishiyama T."/>
            <person name="Hasebe M."/>
            <person name="Maruyama T."/>
            <person name="Minagawa J."/>
            <person name="Obokata J."/>
            <person name="Shigenobu S."/>
        </authorList>
    </citation>
    <scope>NUCLEOTIDE SEQUENCE [LARGE SCALE GENOMIC DNA]</scope>
</reference>
<protein>
    <recommendedName>
        <fullName evidence="5">REM-1 domain-containing protein</fullName>
    </recommendedName>
</protein>
<evidence type="ECO:0000313" key="4">
    <source>
        <dbReference type="Proteomes" id="UP000735302"/>
    </source>
</evidence>
<evidence type="ECO:0000256" key="2">
    <source>
        <dbReference type="SAM" id="MobiDB-lite"/>
    </source>
</evidence>
<evidence type="ECO:0000313" key="3">
    <source>
        <dbReference type="EMBL" id="GFO34015.1"/>
    </source>
</evidence>
<organism evidence="3 4">
    <name type="scientific">Plakobranchus ocellatus</name>
    <dbReference type="NCBI Taxonomy" id="259542"/>
    <lineage>
        <taxon>Eukaryota</taxon>
        <taxon>Metazoa</taxon>
        <taxon>Spiralia</taxon>
        <taxon>Lophotrochozoa</taxon>
        <taxon>Mollusca</taxon>
        <taxon>Gastropoda</taxon>
        <taxon>Heterobranchia</taxon>
        <taxon>Euthyneura</taxon>
        <taxon>Panpulmonata</taxon>
        <taxon>Sacoglossa</taxon>
        <taxon>Placobranchoidea</taxon>
        <taxon>Plakobranchidae</taxon>
        <taxon>Plakobranchus</taxon>
    </lineage>
</organism>
<evidence type="ECO:0000256" key="1">
    <source>
        <dbReference type="SAM" id="Coils"/>
    </source>
</evidence>
<dbReference type="Proteomes" id="UP000735302">
    <property type="component" value="Unassembled WGS sequence"/>
</dbReference>
<name>A0AAV4CQ89_9GAST</name>
<accession>A0AAV4CQ89</accession>
<evidence type="ECO:0008006" key="5">
    <source>
        <dbReference type="Google" id="ProtNLM"/>
    </source>
</evidence>
<dbReference type="EMBL" id="BLXT01006863">
    <property type="protein sequence ID" value="GFO34015.1"/>
    <property type="molecule type" value="Genomic_DNA"/>
</dbReference>
<gene>
    <name evidence="3" type="ORF">PoB_006052000</name>
</gene>
<comment type="caution">
    <text evidence="3">The sequence shown here is derived from an EMBL/GenBank/DDBJ whole genome shotgun (WGS) entry which is preliminary data.</text>
</comment>
<sequence length="128" mass="14483">MYKQEREKLQRKVEQLSRGQERCGLALTTSGGAAQEFHIVRLERHIKILEKKLKAYEEAGKLKDSQNISNSQAGSNGLHGETKTGRRGQRKHWLRSLQFQCIKAQVEPTSGMGLLDVIFLASDVMDQC</sequence>
<dbReference type="AlphaFoldDB" id="A0AAV4CQ89"/>
<proteinExistence type="predicted"/>
<keyword evidence="1" id="KW-0175">Coiled coil</keyword>